<reference evidence="1" key="1">
    <citation type="submission" date="2023-03" db="EMBL/GenBank/DDBJ databases">
        <title>Massive genome expansion in bonnet fungi (Mycena s.s.) driven by repeated elements and novel gene families across ecological guilds.</title>
        <authorList>
            <consortium name="Lawrence Berkeley National Laboratory"/>
            <person name="Harder C.B."/>
            <person name="Miyauchi S."/>
            <person name="Viragh M."/>
            <person name="Kuo A."/>
            <person name="Thoen E."/>
            <person name="Andreopoulos B."/>
            <person name="Lu D."/>
            <person name="Skrede I."/>
            <person name="Drula E."/>
            <person name="Henrissat B."/>
            <person name="Morin E."/>
            <person name="Kohler A."/>
            <person name="Barry K."/>
            <person name="LaButti K."/>
            <person name="Morin E."/>
            <person name="Salamov A."/>
            <person name="Lipzen A."/>
            <person name="Mereny Z."/>
            <person name="Hegedus B."/>
            <person name="Baldrian P."/>
            <person name="Stursova M."/>
            <person name="Weitz H."/>
            <person name="Taylor A."/>
            <person name="Grigoriev I.V."/>
            <person name="Nagy L.G."/>
            <person name="Martin F."/>
            <person name="Kauserud H."/>
        </authorList>
    </citation>
    <scope>NUCLEOTIDE SEQUENCE</scope>
    <source>
        <strain evidence="1">CBHHK067</strain>
    </source>
</reference>
<dbReference type="EMBL" id="JARKIE010000006">
    <property type="protein sequence ID" value="KAJ7706718.1"/>
    <property type="molecule type" value="Genomic_DNA"/>
</dbReference>
<sequence>MPTTIRTFIQLLLRVIEISYPSHWVSDLLHSIIRDTLQSSWRPYQDAPIPASTIGQRHPHIKIQLGPWMADLEVLVASALQLFASPLVLPPQFPSVADTVVFSSKIIPLPYDIGYGGNPALALLFVAPGTNPKASGFTIHKLLLSRKSEGDNVQIVSSILTCDVDFSTRTGTVSWRMHTPRVESMKQAGWRLYLWRLDVSFIGQPLHPFRFTYSHILHS</sequence>
<organism evidence="1 2">
    <name type="scientific">Mycena rosella</name>
    <name type="common">Pink bonnet</name>
    <name type="synonym">Agaricus rosellus</name>
    <dbReference type="NCBI Taxonomy" id="1033263"/>
    <lineage>
        <taxon>Eukaryota</taxon>
        <taxon>Fungi</taxon>
        <taxon>Dikarya</taxon>
        <taxon>Basidiomycota</taxon>
        <taxon>Agaricomycotina</taxon>
        <taxon>Agaricomycetes</taxon>
        <taxon>Agaricomycetidae</taxon>
        <taxon>Agaricales</taxon>
        <taxon>Marasmiineae</taxon>
        <taxon>Mycenaceae</taxon>
        <taxon>Mycena</taxon>
    </lineage>
</organism>
<name>A0AAD7GWN5_MYCRO</name>
<keyword evidence="2" id="KW-1185">Reference proteome</keyword>
<proteinExistence type="predicted"/>
<comment type="caution">
    <text evidence="1">The sequence shown here is derived from an EMBL/GenBank/DDBJ whole genome shotgun (WGS) entry which is preliminary data.</text>
</comment>
<dbReference type="Proteomes" id="UP001221757">
    <property type="component" value="Unassembled WGS sequence"/>
</dbReference>
<dbReference type="AlphaFoldDB" id="A0AAD7GWN5"/>
<gene>
    <name evidence="1" type="ORF">B0H17DRAFT_918435</name>
</gene>
<evidence type="ECO:0000313" key="2">
    <source>
        <dbReference type="Proteomes" id="UP001221757"/>
    </source>
</evidence>
<accession>A0AAD7GWN5</accession>
<evidence type="ECO:0000313" key="1">
    <source>
        <dbReference type="EMBL" id="KAJ7706718.1"/>
    </source>
</evidence>
<protein>
    <submittedName>
        <fullName evidence="1">Uncharacterized protein</fullName>
    </submittedName>
</protein>